<dbReference type="EMBL" id="JAIWYP010000011">
    <property type="protein sequence ID" value="KAH3734904.1"/>
    <property type="molecule type" value="Genomic_DNA"/>
</dbReference>
<keyword evidence="2" id="KW-1185">Reference proteome</keyword>
<proteinExistence type="predicted"/>
<reference evidence="1" key="2">
    <citation type="submission" date="2020-11" db="EMBL/GenBank/DDBJ databases">
        <authorList>
            <person name="McCartney M.A."/>
            <person name="Auch B."/>
            <person name="Kono T."/>
            <person name="Mallez S."/>
            <person name="Becker A."/>
            <person name="Gohl D.M."/>
            <person name="Silverstein K.A.T."/>
            <person name="Koren S."/>
            <person name="Bechman K.B."/>
            <person name="Herman A."/>
            <person name="Abrahante J.E."/>
            <person name="Garbe J."/>
        </authorList>
    </citation>
    <scope>NUCLEOTIDE SEQUENCE</scope>
    <source>
        <strain evidence="1">Duluth1</strain>
        <tissue evidence="1">Whole animal</tissue>
    </source>
</reference>
<evidence type="ECO:0000313" key="1">
    <source>
        <dbReference type="EMBL" id="KAH3734904.1"/>
    </source>
</evidence>
<protein>
    <submittedName>
        <fullName evidence="1">Uncharacterized protein</fullName>
    </submittedName>
</protein>
<evidence type="ECO:0000313" key="2">
    <source>
        <dbReference type="Proteomes" id="UP000828390"/>
    </source>
</evidence>
<sequence>MSMPGMGNMKTMSPMSYPMSELLIGWGFLLVLFIESIAVMCHQQRHDGNTQNRQKRSQ</sequence>
<organism evidence="1 2">
    <name type="scientific">Dreissena polymorpha</name>
    <name type="common">Zebra mussel</name>
    <name type="synonym">Mytilus polymorpha</name>
    <dbReference type="NCBI Taxonomy" id="45954"/>
    <lineage>
        <taxon>Eukaryota</taxon>
        <taxon>Metazoa</taxon>
        <taxon>Spiralia</taxon>
        <taxon>Lophotrochozoa</taxon>
        <taxon>Mollusca</taxon>
        <taxon>Bivalvia</taxon>
        <taxon>Autobranchia</taxon>
        <taxon>Heteroconchia</taxon>
        <taxon>Euheterodonta</taxon>
        <taxon>Imparidentia</taxon>
        <taxon>Neoheterodontei</taxon>
        <taxon>Myida</taxon>
        <taxon>Dreissenoidea</taxon>
        <taxon>Dreissenidae</taxon>
        <taxon>Dreissena</taxon>
    </lineage>
</organism>
<reference evidence="1" key="1">
    <citation type="journal article" date="2019" name="bioRxiv">
        <title>The Genome of the Zebra Mussel, Dreissena polymorpha: A Resource for Invasive Species Research.</title>
        <authorList>
            <person name="McCartney M.A."/>
            <person name="Auch B."/>
            <person name="Kono T."/>
            <person name="Mallez S."/>
            <person name="Zhang Y."/>
            <person name="Obille A."/>
            <person name="Becker A."/>
            <person name="Abrahante J.E."/>
            <person name="Garbe J."/>
            <person name="Badalamenti J.P."/>
            <person name="Herman A."/>
            <person name="Mangelson H."/>
            <person name="Liachko I."/>
            <person name="Sullivan S."/>
            <person name="Sone E.D."/>
            <person name="Koren S."/>
            <person name="Silverstein K.A.T."/>
            <person name="Beckman K.B."/>
            <person name="Gohl D.M."/>
        </authorList>
    </citation>
    <scope>NUCLEOTIDE SEQUENCE</scope>
    <source>
        <strain evidence="1">Duluth1</strain>
        <tissue evidence="1">Whole animal</tissue>
    </source>
</reference>
<comment type="caution">
    <text evidence="1">The sequence shown here is derived from an EMBL/GenBank/DDBJ whole genome shotgun (WGS) entry which is preliminary data.</text>
</comment>
<name>A0A9D4HW10_DREPO</name>
<accession>A0A9D4HW10</accession>
<dbReference type="AlphaFoldDB" id="A0A9D4HW10"/>
<gene>
    <name evidence="1" type="ORF">DPMN_041355</name>
</gene>
<dbReference type="Proteomes" id="UP000828390">
    <property type="component" value="Unassembled WGS sequence"/>
</dbReference>